<name>A0A917YTN6_9ACTN</name>
<reference evidence="2" key="1">
    <citation type="journal article" date="2014" name="Int. J. Syst. Evol. Microbiol.">
        <title>Complete genome sequence of Corynebacterium casei LMG S-19264T (=DSM 44701T), isolated from a smear-ripened cheese.</title>
        <authorList>
            <consortium name="US DOE Joint Genome Institute (JGI-PGF)"/>
            <person name="Walter F."/>
            <person name="Albersmeier A."/>
            <person name="Kalinowski J."/>
            <person name="Ruckert C."/>
        </authorList>
    </citation>
    <scope>NUCLEOTIDE SEQUENCE</scope>
    <source>
        <strain evidence="2">CGMCC 4.7368</strain>
    </source>
</reference>
<proteinExistence type="predicted"/>
<feature type="region of interest" description="Disordered" evidence="1">
    <location>
        <begin position="157"/>
        <end position="190"/>
    </location>
</feature>
<reference evidence="2" key="2">
    <citation type="submission" date="2020-09" db="EMBL/GenBank/DDBJ databases">
        <authorList>
            <person name="Sun Q."/>
            <person name="Zhou Y."/>
        </authorList>
    </citation>
    <scope>NUCLEOTIDE SEQUENCE</scope>
    <source>
        <strain evidence="2">CGMCC 4.7368</strain>
    </source>
</reference>
<evidence type="ECO:0000256" key="1">
    <source>
        <dbReference type="SAM" id="MobiDB-lite"/>
    </source>
</evidence>
<evidence type="ECO:0000313" key="3">
    <source>
        <dbReference type="Proteomes" id="UP000646523"/>
    </source>
</evidence>
<dbReference type="RefSeq" id="WP_225262584.1">
    <property type="nucleotide sequence ID" value="NZ_JAIWLU010000004.1"/>
</dbReference>
<gene>
    <name evidence="2" type="ORF">GCM10012289_21380</name>
</gene>
<comment type="caution">
    <text evidence="2">The sequence shown here is derived from an EMBL/GenBank/DDBJ whole genome shotgun (WGS) entry which is preliminary data.</text>
</comment>
<dbReference type="Pfam" id="PF19457">
    <property type="entry name" value="DUF5994"/>
    <property type="match status" value="1"/>
</dbReference>
<accession>A0A917YTN6</accession>
<keyword evidence="3" id="KW-1185">Reference proteome</keyword>
<dbReference type="InterPro" id="IPR046036">
    <property type="entry name" value="DUF5994"/>
</dbReference>
<sequence>MTPTILSHLKPMSAVATAIPTTDSLVRVSLDPGLGRRTMVDGAWWPYSRDAAAQLPGLISAVDQRLGRTTLRVGLHLDSWDHIPRRVPARGRQVRVGWFRVGDPRVITLILAGTEYITLLVIPPDAPNGSAALELAAGGTPGLHPADILDTAHRPVMTGAGTPDENDPSGWENEGGHLAGRTALLRTPTT</sequence>
<dbReference type="AlphaFoldDB" id="A0A917YTN6"/>
<organism evidence="2 3">
    <name type="scientific">Nonomuraea cavernae</name>
    <dbReference type="NCBI Taxonomy" id="2045107"/>
    <lineage>
        <taxon>Bacteria</taxon>
        <taxon>Bacillati</taxon>
        <taxon>Actinomycetota</taxon>
        <taxon>Actinomycetes</taxon>
        <taxon>Streptosporangiales</taxon>
        <taxon>Streptosporangiaceae</taxon>
        <taxon>Nonomuraea</taxon>
    </lineage>
</organism>
<evidence type="ECO:0000313" key="2">
    <source>
        <dbReference type="EMBL" id="GGO66710.1"/>
    </source>
</evidence>
<dbReference type="Proteomes" id="UP000646523">
    <property type="component" value="Unassembled WGS sequence"/>
</dbReference>
<dbReference type="EMBL" id="BMNH01000004">
    <property type="protein sequence ID" value="GGO66710.1"/>
    <property type="molecule type" value="Genomic_DNA"/>
</dbReference>
<protein>
    <submittedName>
        <fullName evidence="2">Uncharacterized protein</fullName>
    </submittedName>
</protein>